<evidence type="ECO:0000259" key="2">
    <source>
        <dbReference type="Pfam" id="PF00534"/>
    </source>
</evidence>
<dbReference type="InterPro" id="IPR028098">
    <property type="entry name" value="Glyco_trans_4-like_N"/>
</dbReference>
<dbReference type="Proteomes" id="UP000229901">
    <property type="component" value="Unassembled WGS sequence"/>
</dbReference>
<organism evidence="4 5">
    <name type="scientific">Candidatus Falkowbacteria bacterium CG10_big_fil_rev_8_21_14_0_10_39_11</name>
    <dbReference type="NCBI Taxonomy" id="1974565"/>
    <lineage>
        <taxon>Bacteria</taxon>
        <taxon>Candidatus Falkowiibacteriota</taxon>
    </lineage>
</organism>
<dbReference type="GO" id="GO:0009103">
    <property type="term" value="P:lipopolysaccharide biosynthetic process"/>
    <property type="evidence" value="ECO:0007669"/>
    <property type="project" value="TreeGrafter"/>
</dbReference>
<dbReference type="Pfam" id="PF13439">
    <property type="entry name" value="Glyco_transf_4"/>
    <property type="match status" value="1"/>
</dbReference>
<evidence type="ECO:0000256" key="1">
    <source>
        <dbReference type="ARBA" id="ARBA00022679"/>
    </source>
</evidence>
<accession>A0A2H0V3F7</accession>
<dbReference type="EMBL" id="PFAP01000046">
    <property type="protein sequence ID" value="PIR93644.1"/>
    <property type="molecule type" value="Genomic_DNA"/>
</dbReference>
<sequence length="408" mass="46706">MEMLKQVQHDEGKKNMKIGIDASRANKPIKTGVEWYSYHIIQELKKIDSDNQYFLYTNTALKMGLEKCPGNFKELQLKWPLVYMWTLIRISFEIKFGKTKPDVLFVPAHTLPLLNPKKTLVTIHDIGYERFPELYKWPQKLYHKWSSRFVKKHATKIITVSEFSKREIMDVYNIPSEKIEVVYNGYDSATYRLGGVAKLQNITKGYENKAGSDTNLQTDTKITETRQIDGPYMMFVGRLESKKNIARLLEAFVKFKEKNPEDKHKLVLVGKPREAFNAKMTQLALEQKDADIVHLDYLPSNEVAALLNRADLFVFPSLYEGFGIPVLEAMACGCPVICSNTTSLPEVAGEAAIMFDPENVDLIVKAMETVLFNPDVAEAMKQKGLEQVNNFSWNKAAREIKGIMDQLF</sequence>
<evidence type="ECO:0000259" key="3">
    <source>
        <dbReference type="Pfam" id="PF13439"/>
    </source>
</evidence>
<dbReference type="Pfam" id="PF00534">
    <property type="entry name" value="Glycos_transf_1"/>
    <property type="match status" value="1"/>
</dbReference>
<dbReference type="SUPFAM" id="SSF53756">
    <property type="entry name" value="UDP-Glycosyltransferase/glycogen phosphorylase"/>
    <property type="match status" value="1"/>
</dbReference>
<protein>
    <recommendedName>
        <fullName evidence="6">Glycosyltransferase family 1 protein</fullName>
    </recommendedName>
</protein>
<dbReference type="FunFam" id="3.40.50.2000:FF:000119">
    <property type="entry name" value="Glycosyl transferase group 1"/>
    <property type="match status" value="1"/>
</dbReference>
<dbReference type="PANTHER" id="PTHR46401">
    <property type="entry name" value="GLYCOSYLTRANSFERASE WBBK-RELATED"/>
    <property type="match status" value="1"/>
</dbReference>
<evidence type="ECO:0008006" key="6">
    <source>
        <dbReference type="Google" id="ProtNLM"/>
    </source>
</evidence>
<feature type="domain" description="Glycosyl transferase family 1" evidence="2">
    <location>
        <begin position="229"/>
        <end position="384"/>
    </location>
</feature>
<name>A0A2H0V3F7_9BACT</name>
<dbReference type="PANTHER" id="PTHR46401:SF2">
    <property type="entry name" value="GLYCOSYLTRANSFERASE WBBK-RELATED"/>
    <property type="match status" value="1"/>
</dbReference>
<evidence type="ECO:0000313" key="5">
    <source>
        <dbReference type="Proteomes" id="UP000229901"/>
    </source>
</evidence>
<dbReference type="AlphaFoldDB" id="A0A2H0V3F7"/>
<keyword evidence="1" id="KW-0808">Transferase</keyword>
<dbReference type="InterPro" id="IPR001296">
    <property type="entry name" value="Glyco_trans_1"/>
</dbReference>
<reference evidence="5" key="1">
    <citation type="submission" date="2017-09" db="EMBL/GenBank/DDBJ databases">
        <title>Depth-based differentiation of microbial function through sediment-hosted aquifers and enrichment of novel symbionts in the deep terrestrial subsurface.</title>
        <authorList>
            <person name="Probst A.J."/>
            <person name="Ladd B."/>
            <person name="Jarett J.K."/>
            <person name="Geller-Mcgrath D.E."/>
            <person name="Sieber C.M.K."/>
            <person name="Emerson J.B."/>
            <person name="Anantharaman K."/>
            <person name="Thomas B.C."/>
            <person name="Malmstrom R."/>
            <person name="Stieglmeier M."/>
            <person name="Klingl A."/>
            <person name="Woyke T."/>
            <person name="Ryan C.M."/>
            <person name="Banfield J.F."/>
        </authorList>
    </citation>
    <scope>NUCLEOTIDE SEQUENCE [LARGE SCALE GENOMIC DNA]</scope>
</reference>
<dbReference type="CDD" id="cd03809">
    <property type="entry name" value="GT4_MtfB-like"/>
    <property type="match status" value="1"/>
</dbReference>
<evidence type="ECO:0000313" key="4">
    <source>
        <dbReference type="EMBL" id="PIR93644.1"/>
    </source>
</evidence>
<proteinExistence type="predicted"/>
<dbReference type="Gene3D" id="3.40.50.2000">
    <property type="entry name" value="Glycogen Phosphorylase B"/>
    <property type="match status" value="2"/>
</dbReference>
<comment type="caution">
    <text evidence="4">The sequence shown here is derived from an EMBL/GenBank/DDBJ whole genome shotgun (WGS) entry which is preliminary data.</text>
</comment>
<dbReference type="GO" id="GO:0016757">
    <property type="term" value="F:glycosyltransferase activity"/>
    <property type="evidence" value="ECO:0007669"/>
    <property type="project" value="InterPro"/>
</dbReference>
<gene>
    <name evidence="4" type="ORF">COT97_05585</name>
</gene>
<feature type="domain" description="Glycosyltransferase subfamily 4-like N-terminal" evidence="3">
    <location>
        <begin position="32"/>
        <end position="188"/>
    </location>
</feature>